<keyword evidence="5" id="KW-0256">Endoplasmic reticulum</keyword>
<dbReference type="GO" id="GO:0005789">
    <property type="term" value="C:endoplasmic reticulum membrane"/>
    <property type="evidence" value="ECO:0007669"/>
    <property type="project" value="UniProtKB-SubCell"/>
</dbReference>
<dbReference type="PIRSF" id="PIRSF017207">
    <property type="entry name" value="UCP017207_TM-p85"/>
    <property type="match status" value="1"/>
</dbReference>
<feature type="region of interest" description="Disordered" evidence="9">
    <location>
        <begin position="28"/>
        <end position="47"/>
    </location>
</feature>
<keyword evidence="7 8" id="KW-0472">Membrane</keyword>
<evidence type="ECO:0000256" key="4">
    <source>
        <dbReference type="ARBA" id="ARBA00022692"/>
    </source>
</evidence>
<feature type="transmembrane region" description="Helical" evidence="10">
    <location>
        <begin position="130"/>
        <end position="149"/>
    </location>
</feature>
<evidence type="ECO:0000256" key="6">
    <source>
        <dbReference type="ARBA" id="ARBA00022989"/>
    </source>
</evidence>
<keyword evidence="12" id="KW-1185">Reference proteome</keyword>
<comment type="similarity">
    <text evidence="2 8">Belongs to the EMC4 family.</text>
</comment>
<evidence type="ECO:0000256" key="5">
    <source>
        <dbReference type="ARBA" id="ARBA00022824"/>
    </source>
</evidence>
<organism evidence="11 12">
    <name type="scientific">Maudiozyma saulgeensis</name>
    <dbReference type="NCBI Taxonomy" id="1789683"/>
    <lineage>
        <taxon>Eukaryota</taxon>
        <taxon>Fungi</taxon>
        <taxon>Dikarya</taxon>
        <taxon>Ascomycota</taxon>
        <taxon>Saccharomycotina</taxon>
        <taxon>Saccharomycetes</taxon>
        <taxon>Saccharomycetales</taxon>
        <taxon>Saccharomycetaceae</taxon>
        <taxon>Maudiozyma</taxon>
    </lineage>
</organism>
<sequence length="183" mass="20402">MSVQMEEWAQHMCDSTYSNKLKQGRKKNALYPPGFTPSDNDDGKNGEAVNQKRTVVNLDALQVQKAWQIALQPLKSIPMNFFMSYMSGTSLQIIPIVAALMLLSGPIKAIFSVKQAFKPVLGNSNTNSTIRGAMLLYIIGQCALMYIGIRKLNQMGLIPNTASDWLAWEQKVDYNQDIKSVVI</sequence>
<dbReference type="AlphaFoldDB" id="A0A1X7QXI7"/>
<gene>
    <name evidence="11" type="ORF">KASA_0Q04587G</name>
</gene>
<evidence type="ECO:0000256" key="9">
    <source>
        <dbReference type="SAM" id="MobiDB-lite"/>
    </source>
</evidence>
<dbReference type="Proteomes" id="UP000196158">
    <property type="component" value="Unassembled WGS sequence"/>
</dbReference>
<proteinExistence type="inferred from homology"/>
<dbReference type="STRING" id="1789683.A0A1X7QXI7"/>
<dbReference type="PANTHER" id="PTHR19315">
    <property type="entry name" value="ER MEMBRANE PROTEIN COMPLEX SUBUNIT 4"/>
    <property type="match status" value="1"/>
</dbReference>
<accession>A0A1X7QXI7</accession>
<keyword evidence="4 10" id="KW-0812">Transmembrane</keyword>
<evidence type="ECO:0000256" key="8">
    <source>
        <dbReference type="PIRNR" id="PIRNR017207"/>
    </source>
</evidence>
<evidence type="ECO:0000256" key="7">
    <source>
        <dbReference type="ARBA" id="ARBA00023136"/>
    </source>
</evidence>
<feature type="transmembrane region" description="Helical" evidence="10">
    <location>
        <begin position="89"/>
        <end position="110"/>
    </location>
</feature>
<evidence type="ECO:0000256" key="2">
    <source>
        <dbReference type="ARBA" id="ARBA00007715"/>
    </source>
</evidence>
<keyword evidence="6 10" id="KW-1133">Transmembrane helix</keyword>
<evidence type="ECO:0000313" key="12">
    <source>
        <dbReference type="Proteomes" id="UP000196158"/>
    </source>
</evidence>
<name>A0A1X7QXI7_9SACH</name>
<evidence type="ECO:0000256" key="3">
    <source>
        <dbReference type="ARBA" id="ARBA00020820"/>
    </source>
</evidence>
<reference evidence="11 12" key="1">
    <citation type="submission" date="2017-04" db="EMBL/GenBank/DDBJ databases">
        <authorList>
            <person name="Afonso C.L."/>
            <person name="Miller P.J."/>
            <person name="Scott M.A."/>
            <person name="Spackman E."/>
            <person name="Goraichik I."/>
            <person name="Dimitrov K.M."/>
            <person name="Suarez D.L."/>
            <person name="Swayne D.E."/>
        </authorList>
    </citation>
    <scope>NUCLEOTIDE SEQUENCE [LARGE SCALE GENOMIC DNA]</scope>
</reference>
<evidence type="ECO:0000313" key="11">
    <source>
        <dbReference type="EMBL" id="SMN18051.1"/>
    </source>
</evidence>
<protein>
    <recommendedName>
        <fullName evidence="3 8">ER membrane protein complex subunit 4</fullName>
    </recommendedName>
</protein>
<dbReference type="EMBL" id="FXLY01000002">
    <property type="protein sequence ID" value="SMN18051.1"/>
    <property type="molecule type" value="Genomic_DNA"/>
</dbReference>
<evidence type="ECO:0000256" key="1">
    <source>
        <dbReference type="ARBA" id="ARBA00004477"/>
    </source>
</evidence>
<evidence type="ECO:0000256" key="10">
    <source>
        <dbReference type="SAM" id="Phobius"/>
    </source>
</evidence>
<dbReference type="OrthoDB" id="369569at2759"/>
<dbReference type="InterPro" id="IPR009445">
    <property type="entry name" value="TMEM85/Emc4"/>
</dbReference>
<dbReference type="Pfam" id="PF06417">
    <property type="entry name" value="EMC4"/>
    <property type="match status" value="1"/>
</dbReference>
<comment type="subcellular location">
    <subcellularLocation>
        <location evidence="1">Endoplasmic reticulum membrane</location>
        <topology evidence="1">Multi-pass membrane protein</topology>
    </subcellularLocation>
</comment>